<keyword evidence="3" id="KW-1185">Reference proteome</keyword>
<feature type="region of interest" description="Disordered" evidence="1">
    <location>
        <begin position="147"/>
        <end position="166"/>
    </location>
</feature>
<dbReference type="EMBL" id="KZ995639">
    <property type="protein sequence ID" value="RKO90263.1"/>
    <property type="molecule type" value="Genomic_DNA"/>
</dbReference>
<dbReference type="AlphaFoldDB" id="A0A4P9WEW5"/>
<dbReference type="Proteomes" id="UP000269721">
    <property type="component" value="Unassembled WGS sequence"/>
</dbReference>
<evidence type="ECO:0000256" key="1">
    <source>
        <dbReference type="SAM" id="MobiDB-lite"/>
    </source>
</evidence>
<evidence type="ECO:0000313" key="3">
    <source>
        <dbReference type="Proteomes" id="UP000269721"/>
    </source>
</evidence>
<gene>
    <name evidence="2" type="ORF">BDK51DRAFT_25632</name>
</gene>
<protein>
    <submittedName>
        <fullName evidence="2">Uncharacterized protein</fullName>
    </submittedName>
</protein>
<proteinExistence type="predicted"/>
<name>A0A4P9WEW5_9FUNG</name>
<accession>A0A4P9WEW5</accession>
<evidence type="ECO:0000313" key="2">
    <source>
        <dbReference type="EMBL" id="RKO90263.1"/>
    </source>
</evidence>
<sequence>MAPLAAAAVSTAYIPAATTAALTQFTQRRKLSEDPLRKSKSFSVDCNIDPKKQRYKFHTPVILLSEKIPLFGNPDLLHQLPQSPIDSTGAFGRSPISLGDADKVSHCVDTHLAPIQRMWHPGNWILGRSSKTIVHKWGGRGGVLEKGGLEFAGEDSEDRDDEGDVE</sequence>
<organism evidence="2 3">
    <name type="scientific">Blyttiomyces helicus</name>
    <dbReference type="NCBI Taxonomy" id="388810"/>
    <lineage>
        <taxon>Eukaryota</taxon>
        <taxon>Fungi</taxon>
        <taxon>Fungi incertae sedis</taxon>
        <taxon>Chytridiomycota</taxon>
        <taxon>Chytridiomycota incertae sedis</taxon>
        <taxon>Chytridiomycetes</taxon>
        <taxon>Chytridiomycetes incertae sedis</taxon>
        <taxon>Blyttiomyces</taxon>
    </lineage>
</organism>
<reference evidence="3" key="1">
    <citation type="journal article" date="2018" name="Nat. Microbiol.">
        <title>Leveraging single-cell genomics to expand the fungal tree of life.</title>
        <authorList>
            <person name="Ahrendt S.R."/>
            <person name="Quandt C.A."/>
            <person name="Ciobanu D."/>
            <person name="Clum A."/>
            <person name="Salamov A."/>
            <person name="Andreopoulos B."/>
            <person name="Cheng J.F."/>
            <person name="Woyke T."/>
            <person name="Pelin A."/>
            <person name="Henrissat B."/>
            <person name="Reynolds N.K."/>
            <person name="Benny G.L."/>
            <person name="Smith M.E."/>
            <person name="James T.Y."/>
            <person name="Grigoriev I.V."/>
        </authorList>
    </citation>
    <scope>NUCLEOTIDE SEQUENCE [LARGE SCALE GENOMIC DNA]</scope>
</reference>
<feature type="compositionally biased region" description="Acidic residues" evidence="1">
    <location>
        <begin position="152"/>
        <end position="166"/>
    </location>
</feature>